<dbReference type="PANTHER" id="PTHR43649:SF34">
    <property type="entry name" value="ABC TRANSPORTER PERIPLASMIC-BINDING PROTEIN YCJN-RELATED"/>
    <property type="match status" value="1"/>
</dbReference>
<evidence type="ECO:0000256" key="2">
    <source>
        <dbReference type="ARBA" id="ARBA00022448"/>
    </source>
</evidence>
<keyword evidence="3" id="KW-0732">Signal</keyword>
<protein>
    <submittedName>
        <fullName evidence="4">Unannotated protein</fullName>
    </submittedName>
</protein>
<dbReference type="Gene3D" id="3.40.190.10">
    <property type="entry name" value="Periplasmic binding protein-like II"/>
    <property type="match status" value="2"/>
</dbReference>
<organism evidence="4">
    <name type="scientific">freshwater metagenome</name>
    <dbReference type="NCBI Taxonomy" id="449393"/>
    <lineage>
        <taxon>unclassified sequences</taxon>
        <taxon>metagenomes</taxon>
        <taxon>ecological metagenomes</taxon>
    </lineage>
</organism>
<evidence type="ECO:0000256" key="1">
    <source>
        <dbReference type="ARBA" id="ARBA00008520"/>
    </source>
</evidence>
<proteinExistence type="inferred from homology"/>
<name>A0A6J7L7T8_9ZZZZ</name>
<accession>A0A6J7L7T8</accession>
<gene>
    <name evidence="4" type="ORF">UFOPK3861_00833</name>
</gene>
<dbReference type="InterPro" id="IPR050490">
    <property type="entry name" value="Bact_solute-bd_prot1"/>
</dbReference>
<dbReference type="SUPFAM" id="SSF53850">
    <property type="entry name" value="Periplasmic binding protein-like II"/>
    <property type="match status" value="1"/>
</dbReference>
<dbReference type="AlphaFoldDB" id="A0A6J7L7T8"/>
<dbReference type="PANTHER" id="PTHR43649">
    <property type="entry name" value="ARABINOSE-BINDING PROTEIN-RELATED"/>
    <property type="match status" value="1"/>
</dbReference>
<dbReference type="EMBL" id="CAFBNQ010000095">
    <property type="protein sequence ID" value="CAB4961724.1"/>
    <property type="molecule type" value="Genomic_DNA"/>
</dbReference>
<keyword evidence="2" id="KW-0813">Transport</keyword>
<comment type="similarity">
    <text evidence="1">Belongs to the bacterial solute-binding protein 1 family.</text>
</comment>
<sequence>MKKTKLGALLAASAVALSLVAVAPTATAATCAKKTTVTMLGTIKPEIQDQFLAAVASYNKSQNCYTLKSIAGDRNITFLQNVTPKYAANDAPTIMYTLQEIPDMADKVMDWKGTKLVKLVSPGLLAAANVGGKQVGVPSTAEAFGLLYNKKVIKAAGIDITKIKTRTDLEAAFKTLQSKGKKAVHFSAIWWSLGAHFTNIFHTNAGKTHEARLAVLDQLSDGKKNLSTDPVFKNWLATYDLLKKYNGSTVNLTDTEYDASIADLASGDYGFMFQGNWTEPNLMTAAKGTDFGIMPLPISTDAKAYGNDSIPVGVPGYFMIDAKQSTKAERDGAVDFLTWLYTSSTGQRFVADPVTEGGMGFIPVYKGFKVQPATSMSRDIAKYVDGGKTLEWINTYYPAGLQETVGKVSMQQYFTDKISAADLAKAIQDAWKGSVKTWRGAAK</sequence>
<reference evidence="4" key="1">
    <citation type="submission" date="2020-05" db="EMBL/GenBank/DDBJ databases">
        <authorList>
            <person name="Chiriac C."/>
            <person name="Salcher M."/>
            <person name="Ghai R."/>
            <person name="Kavagutti S V."/>
        </authorList>
    </citation>
    <scope>NUCLEOTIDE SEQUENCE</scope>
</reference>
<evidence type="ECO:0000313" key="4">
    <source>
        <dbReference type="EMBL" id="CAB4961724.1"/>
    </source>
</evidence>
<evidence type="ECO:0000256" key="3">
    <source>
        <dbReference type="ARBA" id="ARBA00022729"/>
    </source>
</evidence>